<dbReference type="InParanoid" id="A0A0D1D1E5"/>
<dbReference type="VEuPathDB" id="FungiDB:UMAG_00628"/>
<dbReference type="eggNOG" id="ENOG502R9PD">
    <property type="taxonomic scope" value="Eukaryota"/>
</dbReference>
<dbReference type="KEGG" id="uma:UMAG_00628"/>
<gene>
    <name evidence="3" type="ORF">UMAG_00628</name>
</gene>
<dbReference type="OrthoDB" id="2555648at2759"/>
<feature type="chain" id="PRO_5002228912" evidence="2">
    <location>
        <begin position="32"/>
        <end position="473"/>
    </location>
</feature>
<feature type="signal peptide" evidence="2">
    <location>
        <begin position="1"/>
        <end position="31"/>
    </location>
</feature>
<organism evidence="3 4">
    <name type="scientific">Mycosarcoma maydis</name>
    <name type="common">Corn smut fungus</name>
    <name type="synonym">Ustilago maydis</name>
    <dbReference type="NCBI Taxonomy" id="5270"/>
    <lineage>
        <taxon>Eukaryota</taxon>
        <taxon>Fungi</taxon>
        <taxon>Dikarya</taxon>
        <taxon>Basidiomycota</taxon>
        <taxon>Ustilaginomycotina</taxon>
        <taxon>Ustilaginomycetes</taxon>
        <taxon>Ustilaginales</taxon>
        <taxon>Ustilaginaceae</taxon>
        <taxon>Mycosarcoma</taxon>
    </lineage>
</organism>
<sequence>MHLTGRRSGRQPSWLLAGLFASVLLFGITSAAPVVGDEIEPASKNALAVGSRDHSASSSRPGDSAMHATVLDDTLLHAPLPTLHRRAGGYSSWDSQPQYSEHPSIHYPGEGWKVYRRPNSQTVKVTRYDPRVNIPVVESTYEELSAEDKKSVRNAFPGFKQLQANGWRVDGVNFRPDIGENIMDQRGIYYQRGRGPQTISVKSVNGKYSRYEFQYHTRDLLGRPTEKWATYEKLPEHLQRYLRWTAQYSETMPAWAAAIPHVRKRSSTPLQLEKRRESVGSNEVDTMSATDRLPVRTEDQESTHPLMHKRAWPYHQQLRTVLYPGKKIVLVRIRGKYRFQIVSEDGTQILQSMKWRQLPSEVRAGLRRMSPRIENVATHSVPEAEARNYGVLVGNHIYDLNNAYFHPSFPSATIHVVRSQHGQTLFQMGDHAEPVVFWGLPSHLRDYLEQHQSVRDFVVQAQRETPRPSWFRG</sequence>
<evidence type="ECO:0000313" key="3">
    <source>
        <dbReference type="EMBL" id="KIS72213.1"/>
    </source>
</evidence>
<dbReference type="AlphaFoldDB" id="A0A0D1D1E5"/>
<name>A0A0D1D1E5_MYCMD</name>
<dbReference type="Proteomes" id="UP000000561">
    <property type="component" value="Chromosome 1"/>
</dbReference>
<evidence type="ECO:0000313" key="4">
    <source>
        <dbReference type="Proteomes" id="UP000000561"/>
    </source>
</evidence>
<dbReference type="RefSeq" id="XP_011386444.1">
    <property type="nucleotide sequence ID" value="XM_011388142.1"/>
</dbReference>
<protein>
    <submittedName>
        <fullName evidence="3">Uncharacterized protein</fullName>
    </submittedName>
</protein>
<evidence type="ECO:0000256" key="1">
    <source>
        <dbReference type="SAM" id="MobiDB-lite"/>
    </source>
</evidence>
<proteinExistence type="predicted"/>
<feature type="region of interest" description="Disordered" evidence="1">
    <location>
        <begin position="46"/>
        <end position="65"/>
    </location>
</feature>
<evidence type="ECO:0000256" key="2">
    <source>
        <dbReference type="SAM" id="SignalP"/>
    </source>
</evidence>
<dbReference type="GeneID" id="23561877"/>
<accession>A0A0D1D1E5</accession>
<reference evidence="3 4" key="1">
    <citation type="journal article" date="2006" name="Nature">
        <title>Insights from the genome of the biotrophic fungal plant pathogen Ustilago maydis.</title>
        <authorList>
            <person name="Kamper J."/>
            <person name="Kahmann R."/>
            <person name="Bolker M."/>
            <person name="Ma L.J."/>
            <person name="Brefort T."/>
            <person name="Saville B.J."/>
            <person name="Banuett F."/>
            <person name="Kronstad J.W."/>
            <person name="Gold S.E."/>
            <person name="Muller O."/>
            <person name="Perlin M.H."/>
            <person name="Wosten H.A."/>
            <person name="de Vries R."/>
            <person name="Ruiz-Herrera J."/>
            <person name="Reynaga-Pena C.G."/>
            <person name="Snetselaar K."/>
            <person name="McCann M."/>
            <person name="Perez-Martin J."/>
            <person name="Feldbrugge M."/>
            <person name="Basse C.W."/>
            <person name="Steinberg G."/>
            <person name="Ibeas J.I."/>
            <person name="Holloman W."/>
            <person name="Guzman P."/>
            <person name="Farman M."/>
            <person name="Stajich J.E."/>
            <person name="Sentandreu R."/>
            <person name="Gonzalez-Prieto J.M."/>
            <person name="Kennell J.C."/>
            <person name="Molina L."/>
            <person name="Schirawski J."/>
            <person name="Mendoza-Mendoza A."/>
            <person name="Greilinger D."/>
            <person name="Munch K."/>
            <person name="Rossel N."/>
            <person name="Scherer M."/>
            <person name="Vranes M."/>
            <person name="Ladendorf O."/>
            <person name="Vincon V."/>
            <person name="Fuchs U."/>
            <person name="Sandrock B."/>
            <person name="Meng S."/>
            <person name="Ho E.C."/>
            <person name="Cahill M.J."/>
            <person name="Boyce K.J."/>
            <person name="Klose J."/>
            <person name="Klosterman S.J."/>
            <person name="Deelstra H.J."/>
            <person name="Ortiz-Castellanos L."/>
            <person name="Li W."/>
            <person name="Sanchez-Alonso P."/>
            <person name="Schreier P.H."/>
            <person name="Hauser-Hahn I."/>
            <person name="Vaupel M."/>
            <person name="Koopmann E."/>
            <person name="Friedrich G."/>
            <person name="Voss H."/>
            <person name="Schluter T."/>
            <person name="Margolis J."/>
            <person name="Platt D."/>
            <person name="Swimmer C."/>
            <person name="Gnirke A."/>
            <person name="Chen F."/>
            <person name="Vysotskaia V."/>
            <person name="Mannhaupt G."/>
            <person name="Guldener U."/>
            <person name="Munsterkotter M."/>
            <person name="Haase D."/>
            <person name="Oesterheld M."/>
            <person name="Mewes H.W."/>
            <person name="Mauceli E.W."/>
            <person name="DeCaprio D."/>
            <person name="Wade C.M."/>
            <person name="Butler J."/>
            <person name="Young S."/>
            <person name="Jaffe D.B."/>
            <person name="Calvo S."/>
            <person name="Nusbaum C."/>
            <person name="Galagan J."/>
            <person name="Birren B.W."/>
        </authorList>
    </citation>
    <scope>NUCLEOTIDE SEQUENCE [LARGE SCALE GENOMIC DNA]</scope>
    <source>
        <strain evidence="4">DSM 14603 / FGSC 9021 / UM521</strain>
    </source>
</reference>
<dbReference type="EMBL" id="CM003140">
    <property type="protein sequence ID" value="KIS72213.1"/>
    <property type="molecule type" value="Genomic_DNA"/>
</dbReference>
<feature type="region of interest" description="Disordered" evidence="1">
    <location>
        <begin position="266"/>
        <end position="287"/>
    </location>
</feature>
<keyword evidence="4" id="KW-1185">Reference proteome</keyword>
<keyword evidence="2" id="KW-0732">Signal</keyword>